<dbReference type="EMBL" id="WWTB01000016">
    <property type="protein sequence ID" value="MZJ86310.1"/>
    <property type="molecule type" value="Genomic_DNA"/>
</dbReference>
<comment type="caution">
    <text evidence="1">The sequence shown here is derived from an EMBL/GenBank/DDBJ whole genome shotgun (WGS) entry which is preliminary data.</text>
</comment>
<dbReference type="Proteomes" id="UP000481598">
    <property type="component" value="Unassembled WGS sequence"/>
</dbReference>
<organism evidence="1 2">
    <name type="scientific">Collinsella aerofaciens</name>
    <dbReference type="NCBI Taxonomy" id="74426"/>
    <lineage>
        <taxon>Bacteria</taxon>
        <taxon>Bacillati</taxon>
        <taxon>Actinomycetota</taxon>
        <taxon>Coriobacteriia</taxon>
        <taxon>Coriobacteriales</taxon>
        <taxon>Coriobacteriaceae</taxon>
        <taxon>Collinsella</taxon>
    </lineage>
</organism>
<evidence type="ECO:0000313" key="1">
    <source>
        <dbReference type="EMBL" id="MZJ86310.1"/>
    </source>
</evidence>
<dbReference type="AlphaFoldDB" id="A0A6L8RKE5"/>
<protein>
    <submittedName>
        <fullName evidence="1">Uncharacterized protein</fullName>
    </submittedName>
</protein>
<reference evidence="1 2" key="1">
    <citation type="journal article" date="2019" name="Nat. Med.">
        <title>A library of human gut bacterial isolates paired with longitudinal multiomics data enables mechanistic microbiome research.</title>
        <authorList>
            <person name="Poyet M."/>
            <person name="Groussin M."/>
            <person name="Gibbons S.M."/>
            <person name="Avila-Pacheco J."/>
            <person name="Jiang X."/>
            <person name="Kearney S.M."/>
            <person name="Perrotta A.R."/>
            <person name="Berdy B."/>
            <person name="Zhao S."/>
            <person name="Lieberman T.D."/>
            <person name="Swanson P.K."/>
            <person name="Smith M."/>
            <person name="Roesemann S."/>
            <person name="Alexander J.E."/>
            <person name="Rich S.A."/>
            <person name="Livny J."/>
            <person name="Vlamakis H."/>
            <person name="Clish C."/>
            <person name="Bullock K."/>
            <person name="Deik A."/>
            <person name="Scott J."/>
            <person name="Pierce K.A."/>
            <person name="Xavier R.J."/>
            <person name="Alm E.J."/>
        </authorList>
    </citation>
    <scope>NUCLEOTIDE SEQUENCE [LARGE SCALE GENOMIC DNA]</scope>
    <source>
        <strain evidence="1 2">BIOML-A10</strain>
    </source>
</reference>
<sequence length="55" mass="5829">MDADDCARIIEGVAAVLDLLAADGDAVDDPAPIYELLAERCRHVLVALEVMTGCE</sequence>
<proteinExistence type="predicted"/>
<evidence type="ECO:0000313" key="2">
    <source>
        <dbReference type="Proteomes" id="UP000481598"/>
    </source>
</evidence>
<accession>A0A6L8RKE5</accession>
<gene>
    <name evidence="1" type="ORF">GT635_07580</name>
</gene>
<dbReference type="RefSeq" id="WP_161192166.1">
    <property type="nucleotide sequence ID" value="NZ_WWTB01000016.1"/>
</dbReference>
<name>A0A6L8RKE5_9ACTN</name>